<name>B6WW83_9BACT</name>
<dbReference type="HOGENOM" id="CLU_2315733_0_0_7"/>
<evidence type="ECO:0000256" key="1">
    <source>
        <dbReference type="SAM" id="MobiDB-lite"/>
    </source>
</evidence>
<proteinExistence type="predicted"/>
<gene>
    <name evidence="2" type="ORF">DESPIG_02351</name>
</gene>
<dbReference type="AlphaFoldDB" id="B6WW83"/>
<organism evidence="2 3">
    <name type="scientific">Desulfovibrio piger ATCC 29098</name>
    <dbReference type="NCBI Taxonomy" id="411464"/>
    <lineage>
        <taxon>Bacteria</taxon>
        <taxon>Pseudomonadati</taxon>
        <taxon>Thermodesulfobacteriota</taxon>
        <taxon>Desulfovibrionia</taxon>
        <taxon>Desulfovibrionales</taxon>
        <taxon>Desulfovibrionaceae</taxon>
        <taxon>Desulfovibrio</taxon>
    </lineage>
</organism>
<reference evidence="2 3" key="1">
    <citation type="submission" date="2008-10" db="EMBL/GenBank/DDBJ databases">
        <title>Draft genome sequence of Desulvovibrio piger (ATCC 29098).</title>
        <authorList>
            <person name="Sudarsanam P."/>
            <person name="Ley R."/>
            <person name="Guruge J."/>
            <person name="Turnbaugh P.J."/>
            <person name="Mahowald M."/>
            <person name="Liep D."/>
            <person name="Gordon J."/>
        </authorList>
    </citation>
    <scope>NUCLEOTIDE SEQUENCE [LARGE SCALE GENOMIC DNA]</scope>
    <source>
        <strain evidence="2 3">ATCC 29098</strain>
    </source>
</reference>
<reference evidence="2 3" key="2">
    <citation type="submission" date="2008-10" db="EMBL/GenBank/DDBJ databases">
        <authorList>
            <person name="Fulton L."/>
            <person name="Clifton S."/>
            <person name="Fulton B."/>
            <person name="Xu J."/>
            <person name="Minx P."/>
            <person name="Pepin K.H."/>
            <person name="Johnson M."/>
            <person name="Bhonagiri V."/>
            <person name="Nash W.E."/>
            <person name="Mardis E.R."/>
            <person name="Wilson R.K."/>
        </authorList>
    </citation>
    <scope>NUCLEOTIDE SEQUENCE [LARGE SCALE GENOMIC DNA]</scope>
    <source>
        <strain evidence="2 3">ATCC 29098</strain>
    </source>
</reference>
<dbReference type="EMBL" id="ABXU01000069">
    <property type="protein sequence ID" value="EEB32741.1"/>
    <property type="molecule type" value="Genomic_DNA"/>
</dbReference>
<protein>
    <submittedName>
        <fullName evidence="2">Uncharacterized protein</fullName>
    </submittedName>
</protein>
<sequence>MFPCGWSGSGRARALPGKGRRKAGDAGRPGPFVMVRACPSGKGGQADPRLSQRRAAGASCTSGGASFRWTEAPQYACVCFFRSCPCRDSRVPGARTSAA</sequence>
<evidence type="ECO:0000313" key="2">
    <source>
        <dbReference type="EMBL" id="EEB32741.1"/>
    </source>
</evidence>
<comment type="caution">
    <text evidence="2">The sequence shown here is derived from an EMBL/GenBank/DDBJ whole genome shotgun (WGS) entry which is preliminary data.</text>
</comment>
<dbReference type="Proteomes" id="UP000003676">
    <property type="component" value="Unassembled WGS sequence"/>
</dbReference>
<evidence type="ECO:0000313" key="3">
    <source>
        <dbReference type="Proteomes" id="UP000003676"/>
    </source>
</evidence>
<accession>B6WW83</accession>
<feature type="region of interest" description="Disordered" evidence="1">
    <location>
        <begin position="1"/>
        <end position="30"/>
    </location>
</feature>